<evidence type="ECO:0008006" key="3">
    <source>
        <dbReference type="Google" id="ProtNLM"/>
    </source>
</evidence>
<dbReference type="InterPro" id="IPR021276">
    <property type="entry name" value="DUF2855"/>
</dbReference>
<name>A0A0N9UWD1_SPHMC</name>
<dbReference type="EMBL" id="CP012700">
    <property type="protein sequence ID" value="ALH79158.1"/>
    <property type="molecule type" value="Genomic_DNA"/>
</dbReference>
<evidence type="ECO:0000313" key="2">
    <source>
        <dbReference type="Proteomes" id="UP000058074"/>
    </source>
</evidence>
<dbReference type="RefSeq" id="WP_054586651.1">
    <property type="nucleotide sequence ID" value="NZ_CP012700.1"/>
</dbReference>
<organism evidence="1 2">
    <name type="scientific">Sphingopyxis macrogoltabida</name>
    <name type="common">Sphingomonas macrogoltabidus</name>
    <dbReference type="NCBI Taxonomy" id="33050"/>
    <lineage>
        <taxon>Bacteria</taxon>
        <taxon>Pseudomonadati</taxon>
        <taxon>Pseudomonadota</taxon>
        <taxon>Alphaproteobacteria</taxon>
        <taxon>Sphingomonadales</taxon>
        <taxon>Sphingomonadaceae</taxon>
        <taxon>Sphingopyxis</taxon>
    </lineage>
</organism>
<reference evidence="1 2" key="1">
    <citation type="journal article" date="2015" name="Genome Announc.">
        <title>Complete Genome Sequence of Polypropylene Glycol- and Polyethylene Glycol-Degrading Sphingopyxis macrogoltabida Strain EY-1.</title>
        <authorList>
            <person name="Ohtsubo Y."/>
            <person name="Nagata Y."/>
            <person name="Numata M."/>
            <person name="Tsuchikane K."/>
            <person name="Hosoyama A."/>
            <person name="Yamazoe A."/>
            <person name="Tsuda M."/>
            <person name="Fujita N."/>
            <person name="Kawai F."/>
        </authorList>
    </citation>
    <scope>NUCLEOTIDE SEQUENCE [LARGE SCALE GENOMIC DNA]</scope>
    <source>
        <strain evidence="1 2">EY-1</strain>
    </source>
</reference>
<sequence>MSRAGWAIDIDRDDITRADLVEDTAAPLAPGQVRVRLDSYAMTANNITYAVFGKPAGLFGNDQGYWDFFAERGEPGRLPVWGFATVIESAAEAVAAGDRFYGYYPMASHAVLTVGNAGPGGFTDVTPRRTTLPPIYNNYQRIEALADYRAADHDYWPVFRPLFLTGWLIADQFEDDGDYGASQILIASASSKTAIGLGFSIAQRQGPRPQTIGLTSKANVADLDAQHIYDRVIAYEDILTLNAAAPSALVDMAGNGAVTRAVHSHFGHNLKASIIVGKSHWDADAGEAALPGPERQGFFAPGRSQKRIADWGGAAFGQKIAEAWLGFMDVAPRLTAIDKRQGSEAALAAYHDMLAGRADPRAGIVVEPRPGG</sequence>
<accession>A0A0N9UWD1</accession>
<dbReference type="Pfam" id="PF11017">
    <property type="entry name" value="DUF2855"/>
    <property type="match status" value="1"/>
</dbReference>
<dbReference type="AlphaFoldDB" id="A0A0N9UWD1"/>
<dbReference type="KEGG" id="smag:AN936_01830"/>
<dbReference type="PATRIC" id="fig|33050.5.peg.382"/>
<evidence type="ECO:0000313" key="1">
    <source>
        <dbReference type="EMBL" id="ALH79158.1"/>
    </source>
</evidence>
<dbReference type="Proteomes" id="UP000058074">
    <property type="component" value="Chromosome"/>
</dbReference>
<protein>
    <recommendedName>
        <fullName evidence="3">DUF2855 domain-containing protein</fullName>
    </recommendedName>
</protein>
<proteinExistence type="predicted"/>
<dbReference type="OrthoDB" id="8953110at2"/>
<gene>
    <name evidence="1" type="ORF">AN936_01830</name>
</gene>